<dbReference type="GO" id="GO:0003677">
    <property type="term" value="F:DNA binding"/>
    <property type="evidence" value="ECO:0007669"/>
    <property type="project" value="InterPro"/>
</dbReference>
<evidence type="ECO:0000259" key="3">
    <source>
        <dbReference type="PROSITE" id="PS51029"/>
    </source>
</evidence>
<dbReference type="Proteomes" id="UP000762676">
    <property type="component" value="Unassembled WGS sequence"/>
</dbReference>
<dbReference type="GO" id="GO:0005667">
    <property type="term" value="C:transcription regulator complex"/>
    <property type="evidence" value="ECO:0007669"/>
    <property type="project" value="TreeGrafter"/>
</dbReference>
<dbReference type="EMBL" id="BMAT01000628">
    <property type="protein sequence ID" value="GFR69661.1"/>
    <property type="molecule type" value="Genomic_DNA"/>
</dbReference>
<dbReference type="PANTHER" id="PTHR12243">
    <property type="entry name" value="MADF DOMAIN TRANSCRIPTION FACTOR"/>
    <property type="match status" value="1"/>
</dbReference>
<dbReference type="SMART" id="SM00595">
    <property type="entry name" value="MADF"/>
    <property type="match status" value="1"/>
</dbReference>
<accession>A0AAV4F9G3</accession>
<comment type="subcellular location">
    <subcellularLocation>
        <location evidence="1">Nucleus</location>
    </subcellularLocation>
</comment>
<dbReference type="GO" id="GO:0006357">
    <property type="term" value="P:regulation of transcription by RNA polymerase II"/>
    <property type="evidence" value="ECO:0007669"/>
    <property type="project" value="TreeGrafter"/>
</dbReference>
<dbReference type="InterPro" id="IPR006578">
    <property type="entry name" value="MADF-dom"/>
</dbReference>
<feature type="domain" description="HTH myb-type" evidence="5">
    <location>
        <begin position="37"/>
        <end position="65"/>
    </location>
</feature>
<comment type="caution">
    <text evidence="6">The sequence shown here is derived from an EMBL/GenBank/DDBJ whole genome shotgun (WGS) entry which is preliminary data.</text>
</comment>
<evidence type="ECO:0000259" key="4">
    <source>
        <dbReference type="PROSITE" id="PS51031"/>
    </source>
</evidence>
<reference evidence="6 7" key="1">
    <citation type="journal article" date="2021" name="Elife">
        <title>Chloroplast acquisition without the gene transfer in kleptoplastic sea slugs, Plakobranchus ocellatus.</title>
        <authorList>
            <person name="Maeda T."/>
            <person name="Takahashi S."/>
            <person name="Yoshida T."/>
            <person name="Shimamura S."/>
            <person name="Takaki Y."/>
            <person name="Nagai Y."/>
            <person name="Toyoda A."/>
            <person name="Suzuki Y."/>
            <person name="Arimoto A."/>
            <person name="Ishii H."/>
            <person name="Satoh N."/>
            <person name="Nishiyama T."/>
            <person name="Hasebe M."/>
            <person name="Maruyama T."/>
            <person name="Minagawa J."/>
            <person name="Obokata J."/>
            <person name="Shigenobu S."/>
        </authorList>
    </citation>
    <scope>NUCLEOTIDE SEQUENCE [LARGE SCALE GENOMIC DNA]</scope>
</reference>
<dbReference type="InterPro" id="IPR039353">
    <property type="entry name" value="TF_Adf1"/>
</dbReference>
<dbReference type="PROSITE" id="PS51029">
    <property type="entry name" value="MADF"/>
    <property type="match status" value="1"/>
</dbReference>
<dbReference type="AlphaFoldDB" id="A0AAV4F9G3"/>
<evidence type="ECO:0000313" key="6">
    <source>
        <dbReference type="EMBL" id="GFR69661.1"/>
    </source>
</evidence>
<dbReference type="PROSITE" id="PS51031">
    <property type="entry name" value="BESS"/>
    <property type="match status" value="1"/>
</dbReference>
<dbReference type="PANTHER" id="PTHR12243:SF60">
    <property type="entry name" value="SI:CH211-15D5.12-RELATED"/>
    <property type="match status" value="1"/>
</dbReference>
<dbReference type="GO" id="GO:0005634">
    <property type="term" value="C:nucleus"/>
    <property type="evidence" value="ECO:0007669"/>
    <property type="project" value="UniProtKB-SubCell"/>
</dbReference>
<organism evidence="6 7">
    <name type="scientific">Elysia marginata</name>
    <dbReference type="NCBI Taxonomy" id="1093978"/>
    <lineage>
        <taxon>Eukaryota</taxon>
        <taxon>Metazoa</taxon>
        <taxon>Spiralia</taxon>
        <taxon>Lophotrochozoa</taxon>
        <taxon>Mollusca</taxon>
        <taxon>Gastropoda</taxon>
        <taxon>Heterobranchia</taxon>
        <taxon>Euthyneura</taxon>
        <taxon>Panpulmonata</taxon>
        <taxon>Sacoglossa</taxon>
        <taxon>Placobranchoidea</taxon>
        <taxon>Plakobranchidae</taxon>
        <taxon>Elysia</taxon>
    </lineage>
</organism>
<feature type="region of interest" description="Disordered" evidence="2">
    <location>
        <begin position="158"/>
        <end position="206"/>
    </location>
</feature>
<keyword evidence="7" id="KW-1185">Reference proteome</keyword>
<proteinExistence type="predicted"/>
<evidence type="ECO:0000256" key="2">
    <source>
        <dbReference type="SAM" id="MobiDB-lite"/>
    </source>
</evidence>
<feature type="compositionally biased region" description="Polar residues" evidence="2">
    <location>
        <begin position="174"/>
        <end position="184"/>
    </location>
</feature>
<keyword evidence="1" id="KW-0539">Nucleus</keyword>
<name>A0AAV4F9G3_9GAST</name>
<feature type="domain" description="MADF" evidence="3">
    <location>
        <begin position="10"/>
        <end position="95"/>
    </location>
</feature>
<sequence length="261" mass="29907">MNMDCQQVEKLITAVEKRPSLYDKTCPSHSNRAYLNAEWKKIAKEVGCTELQARKRWKKLRDYFQKNHRDLGAAGFKKRKWYLYDRLLFILPYLSDKNSSDSMAILSVDNEINKDDQEGMSQTLPFVQFTDTTIPSSTLEDEANEGNDHLLNSAAPLASADSSPKFEDNARHCTPNSFSQQQPKQAEPETEKIKSTAGQAPHSHIVREERARLPETDEDEHFFKSLIPKIRLLNVIDKMECQAEIHSVVLKYLKKAKGYAS</sequence>
<evidence type="ECO:0000259" key="5">
    <source>
        <dbReference type="PROSITE" id="PS51294"/>
    </source>
</evidence>
<dbReference type="InterPro" id="IPR004210">
    <property type="entry name" value="BESS_motif"/>
</dbReference>
<evidence type="ECO:0000313" key="7">
    <source>
        <dbReference type="Proteomes" id="UP000762676"/>
    </source>
</evidence>
<feature type="domain" description="BESS" evidence="4">
    <location>
        <begin position="216"/>
        <end position="255"/>
    </location>
</feature>
<evidence type="ECO:0000256" key="1">
    <source>
        <dbReference type="PROSITE-ProRule" id="PRU00371"/>
    </source>
</evidence>
<dbReference type="PROSITE" id="PS51294">
    <property type="entry name" value="HTH_MYB"/>
    <property type="match status" value="1"/>
</dbReference>
<dbReference type="InterPro" id="IPR017930">
    <property type="entry name" value="Myb_dom"/>
</dbReference>
<dbReference type="Pfam" id="PF02944">
    <property type="entry name" value="BESS"/>
    <property type="match status" value="1"/>
</dbReference>
<gene>
    <name evidence="6" type="ORF">ElyMa_000306500</name>
</gene>
<dbReference type="Pfam" id="PF10545">
    <property type="entry name" value="MADF_DNA_bdg"/>
    <property type="match status" value="1"/>
</dbReference>
<protein>
    <submittedName>
        <fullName evidence="6">Transcription factor Adf-1</fullName>
    </submittedName>
</protein>